<dbReference type="GO" id="GO:0003899">
    <property type="term" value="F:DNA-directed RNA polymerase activity"/>
    <property type="evidence" value="ECO:0007669"/>
    <property type="project" value="InterPro"/>
</dbReference>
<dbReference type="SUPFAM" id="SSF55257">
    <property type="entry name" value="RBP11-like subunits of RNA polymerase"/>
    <property type="match status" value="2"/>
</dbReference>
<evidence type="ECO:0000313" key="6">
    <source>
        <dbReference type="Proteomes" id="UP000275846"/>
    </source>
</evidence>
<dbReference type="GO" id="GO:0046983">
    <property type="term" value="F:protein dimerization activity"/>
    <property type="evidence" value="ECO:0007669"/>
    <property type="project" value="InterPro"/>
</dbReference>
<name>A0A183TJ34_SCHSO</name>
<dbReference type="GO" id="GO:0006351">
    <property type="term" value="P:DNA-templated transcription"/>
    <property type="evidence" value="ECO:0007669"/>
    <property type="project" value="InterPro"/>
</dbReference>
<dbReference type="InterPro" id="IPR009025">
    <property type="entry name" value="RBP11-like_dimer"/>
</dbReference>
<keyword evidence="2" id="KW-0240">DNA-directed RNA polymerase</keyword>
<reference evidence="5 6" key="2">
    <citation type="submission" date="2018-11" db="EMBL/GenBank/DDBJ databases">
        <authorList>
            <consortium name="Pathogen Informatics"/>
        </authorList>
    </citation>
    <scope>NUCLEOTIDE SEQUENCE [LARGE SCALE GENOMIC DNA]</scope>
    <source>
        <strain evidence="5 6">NST_G2</strain>
    </source>
</reference>
<evidence type="ECO:0000259" key="4">
    <source>
        <dbReference type="SMART" id="SM00662"/>
    </source>
</evidence>
<evidence type="ECO:0000256" key="1">
    <source>
        <dbReference type="ARBA" id="ARBA00004328"/>
    </source>
</evidence>
<dbReference type="PANTHER" id="PTHR11800">
    <property type="entry name" value="DNA-DIRECTED RNA POLYMERASE"/>
    <property type="match status" value="1"/>
</dbReference>
<keyword evidence="6" id="KW-1185">Reference proteome</keyword>
<reference evidence="7" key="1">
    <citation type="submission" date="2016-06" db="UniProtKB">
        <authorList>
            <consortium name="WormBaseParasite"/>
        </authorList>
    </citation>
    <scope>IDENTIFICATION</scope>
</reference>
<keyword evidence="3" id="KW-0804">Transcription</keyword>
<dbReference type="PANTHER" id="PTHR11800:SF13">
    <property type="entry name" value="DNA-DIRECTED RNA POLYMERASES I AND III SUBUNIT RPAC1"/>
    <property type="match status" value="1"/>
</dbReference>
<dbReference type="OrthoDB" id="270173at2759"/>
<organism evidence="7">
    <name type="scientific">Schistocephalus solidus</name>
    <name type="common">Tapeworm</name>
    <dbReference type="NCBI Taxonomy" id="70667"/>
    <lineage>
        <taxon>Eukaryota</taxon>
        <taxon>Metazoa</taxon>
        <taxon>Spiralia</taxon>
        <taxon>Lophotrochozoa</taxon>
        <taxon>Platyhelminthes</taxon>
        <taxon>Cestoda</taxon>
        <taxon>Eucestoda</taxon>
        <taxon>Diphyllobothriidea</taxon>
        <taxon>Diphyllobothriidae</taxon>
        <taxon>Schistocephalus</taxon>
    </lineage>
</organism>
<feature type="domain" description="DNA-directed RNA polymerase RpoA/D/Rpb3-type" evidence="4">
    <location>
        <begin position="46"/>
        <end position="430"/>
    </location>
</feature>
<dbReference type="InterPro" id="IPR036643">
    <property type="entry name" value="RNApol_insert_sf"/>
</dbReference>
<dbReference type="SUPFAM" id="SSF56553">
    <property type="entry name" value="Insert subdomain of RNA polymerase alpha subunit"/>
    <property type="match status" value="2"/>
</dbReference>
<accession>A0A183TJ34</accession>
<dbReference type="InterPro" id="IPR036603">
    <property type="entry name" value="RBP11-like"/>
</dbReference>
<dbReference type="InterPro" id="IPR011263">
    <property type="entry name" value="DNA-dir_RNA_pol_RpoA/D/Rpb3"/>
</dbReference>
<sequence>MTLQTEASIVIKEHGLCSLPSLPTKWDVDVFINEFQTTVLSISPEIIEFDLINLDCTFANAIRRIIVAEVPSFAIERVYLHQNTSVIADEVFCHRLGLVPLNIDGNKLDFCNNDLPNNCEIDDFDPSHHIIFDLDVKIDKLPSVKESDVSVKEGLHIFPLYSHYRAYFAQNPLPLGAVWENLWTPGTQNPVSEYFRYEDKISKSNPPIYAKMPVLLARVQNSKRRFFFSHKDIHFPLRTYYGQWYHPPTILVLFLCFSKALTWVPLPGQSEVLISEEMASPAPVSGTILLNKLAVGDEIQARCLAVKGVGRDHAKFSPVSAAYYKLLPTVRLKHTVQGDLAKKLQKSFAKGVITIDPVTGVASVANSRLDNGSREYLRLPELADVVEVTLNTRHFLFTVESIAPGHRPPDTLVKTAIDVLLQKCAHYLAIVERPGFASTPVTEIDADPVLTASETDENACTRLYGRAVGLDAIFVSSDLRRATFRFTGEDHTLGAALRYCILQSDAVKLCGYCQPHPLEDAICFEIQSREEPAVAVLRNGLYCLRTCFEHIKRKFKSAVKKAKKAFVKHQSSE</sequence>
<gene>
    <name evidence="5" type="ORF">SSLN_LOCUS16482</name>
</gene>
<evidence type="ECO:0000256" key="3">
    <source>
        <dbReference type="ARBA" id="ARBA00023163"/>
    </source>
</evidence>
<dbReference type="Gene3D" id="3.30.1360.10">
    <property type="entry name" value="RNA polymerase, RBP11-like subunit"/>
    <property type="match status" value="2"/>
</dbReference>
<dbReference type="InterPro" id="IPR050518">
    <property type="entry name" value="Rpo3/RPB3_RNA_Pol_subunit"/>
</dbReference>
<evidence type="ECO:0000256" key="2">
    <source>
        <dbReference type="ARBA" id="ARBA00022478"/>
    </source>
</evidence>
<dbReference type="CDD" id="cd07032">
    <property type="entry name" value="RNAP_I_II_AC40"/>
    <property type="match status" value="1"/>
</dbReference>
<protein>
    <submittedName>
        <fullName evidence="7">RPOLD domain-containing protein</fullName>
    </submittedName>
</protein>
<dbReference type="SMART" id="SM00662">
    <property type="entry name" value="RPOLD"/>
    <property type="match status" value="1"/>
</dbReference>
<dbReference type="InterPro" id="IPR022905">
    <property type="entry name" value="Rpo11-like"/>
</dbReference>
<dbReference type="Gene3D" id="2.170.120.12">
    <property type="entry name" value="DNA-directed RNA polymerase, insert domain"/>
    <property type="match status" value="1"/>
</dbReference>
<dbReference type="Pfam" id="PF01193">
    <property type="entry name" value="RNA_pol_L"/>
    <property type="match status" value="1"/>
</dbReference>
<dbReference type="Proteomes" id="UP000275846">
    <property type="component" value="Unassembled WGS sequence"/>
</dbReference>
<dbReference type="InterPro" id="IPR033901">
    <property type="entry name" value="RNAPI/III_AC40"/>
</dbReference>
<dbReference type="STRING" id="70667.A0A183TJ34"/>
<dbReference type="EMBL" id="UYSU01041137">
    <property type="protein sequence ID" value="VDM02868.1"/>
    <property type="molecule type" value="Genomic_DNA"/>
</dbReference>
<dbReference type="Pfam" id="PF13656">
    <property type="entry name" value="RNA_pol_L_2"/>
    <property type="match status" value="1"/>
</dbReference>
<dbReference type="GO" id="GO:0005736">
    <property type="term" value="C:RNA polymerase I complex"/>
    <property type="evidence" value="ECO:0007669"/>
    <property type="project" value="TreeGrafter"/>
</dbReference>
<dbReference type="GO" id="GO:0005666">
    <property type="term" value="C:RNA polymerase III complex"/>
    <property type="evidence" value="ECO:0007669"/>
    <property type="project" value="TreeGrafter"/>
</dbReference>
<evidence type="ECO:0000313" key="5">
    <source>
        <dbReference type="EMBL" id="VDM02868.1"/>
    </source>
</evidence>
<evidence type="ECO:0000313" key="7">
    <source>
        <dbReference type="WBParaSite" id="SSLN_0001711001-mRNA-1"/>
    </source>
</evidence>
<comment type="subcellular location">
    <subcellularLocation>
        <location evidence="1">Virion</location>
    </subcellularLocation>
</comment>
<dbReference type="AlphaFoldDB" id="A0A183TJ34"/>
<dbReference type="HAMAP" id="MF_00261">
    <property type="entry name" value="RNApol_arch_Rpo11"/>
    <property type="match status" value="1"/>
</dbReference>
<proteinExistence type="inferred from homology"/>
<dbReference type="WBParaSite" id="SSLN_0001711001-mRNA-1">
    <property type="protein sequence ID" value="SSLN_0001711001-mRNA-1"/>
    <property type="gene ID" value="SSLN_0001711001"/>
</dbReference>